<dbReference type="Pfam" id="PF01693">
    <property type="entry name" value="Cauli_VI"/>
    <property type="match status" value="1"/>
</dbReference>
<dbReference type="Gene3D" id="3.30.420.10">
    <property type="entry name" value="Ribonuclease H-like superfamily/Ribonuclease H"/>
    <property type="match status" value="1"/>
</dbReference>
<evidence type="ECO:0000313" key="13">
    <source>
        <dbReference type="EMBL" id="GBP18568.1"/>
    </source>
</evidence>
<evidence type="ECO:0000256" key="10">
    <source>
        <dbReference type="ARBA" id="ARBA00022842"/>
    </source>
</evidence>
<keyword evidence="7" id="KW-0479">Metal-binding</keyword>
<dbReference type="EC" id="3.1.26.4" evidence="4"/>
<keyword evidence="6" id="KW-0540">Nuclease</keyword>
<evidence type="ECO:0000256" key="3">
    <source>
        <dbReference type="ARBA" id="ARBA00005300"/>
    </source>
</evidence>
<comment type="function">
    <text evidence="2">Endonuclease that specifically degrades the RNA of RNA-DNA hybrids.</text>
</comment>
<dbReference type="InterPro" id="IPR037056">
    <property type="entry name" value="RNase_H1_N_sf"/>
</dbReference>
<keyword evidence="8" id="KW-0255">Endonuclease</keyword>
<evidence type="ECO:0000256" key="9">
    <source>
        <dbReference type="ARBA" id="ARBA00022801"/>
    </source>
</evidence>
<dbReference type="EMBL" id="BGZK01000098">
    <property type="protein sequence ID" value="GBP18568.1"/>
    <property type="molecule type" value="Genomic_DNA"/>
</dbReference>
<dbReference type="InterPro" id="IPR012337">
    <property type="entry name" value="RNaseH-like_sf"/>
</dbReference>
<reference evidence="13 14" key="1">
    <citation type="journal article" date="2019" name="Commun. Biol.">
        <title>The bagworm genome reveals a unique fibroin gene that provides high tensile strength.</title>
        <authorList>
            <person name="Kono N."/>
            <person name="Nakamura H."/>
            <person name="Ohtoshi R."/>
            <person name="Tomita M."/>
            <person name="Numata K."/>
            <person name="Arakawa K."/>
        </authorList>
    </citation>
    <scope>NUCLEOTIDE SEQUENCE [LARGE SCALE GENOMIC DNA]</scope>
</reference>
<dbReference type="InterPro" id="IPR017067">
    <property type="entry name" value="RNase_H1_euk"/>
</dbReference>
<feature type="compositionally biased region" description="Low complexity" evidence="11">
    <location>
        <begin position="57"/>
        <end position="68"/>
    </location>
</feature>
<dbReference type="InterPro" id="IPR011320">
    <property type="entry name" value="RNase_H1_N"/>
</dbReference>
<evidence type="ECO:0000256" key="2">
    <source>
        <dbReference type="ARBA" id="ARBA00004065"/>
    </source>
</evidence>
<evidence type="ECO:0000256" key="6">
    <source>
        <dbReference type="ARBA" id="ARBA00022722"/>
    </source>
</evidence>
<protein>
    <recommendedName>
        <fullName evidence="5">Ribonuclease H</fullName>
        <ecNumber evidence="4">3.1.26.4</ecNumber>
    </recommendedName>
</protein>
<dbReference type="PANTHER" id="PTHR10642:SF31">
    <property type="entry name" value="RIBONUCLEASE H1"/>
    <property type="match status" value="1"/>
</dbReference>
<evidence type="ECO:0000256" key="1">
    <source>
        <dbReference type="ARBA" id="ARBA00001946"/>
    </source>
</evidence>
<keyword evidence="9" id="KW-0378">Hydrolase</keyword>
<feature type="compositionally biased region" description="Polar residues" evidence="11">
    <location>
        <begin position="72"/>
        <end position="87"/>
    </location>
</feature>
<dbReference type="GO" id="GO:0003676">
    <property type="term" value="F:nucleic acid binding"/>
    <property type="evidence" value="ECO:0007669"/>
    <property type="project" value="InterPro"/>
</dbReference>
<dbReference type="InterPro" id="IPR009027">
    <property type="entry name" value="Ribosomal_bL9/RNase_H1_N"/>
</dbReference>
<dbReference type="OrthoDB" id="407198at2759"/>
<feature type="compositionally biased region" description="Polar residues" evidence="11">
    <location>
        <begin position="94"/>
        <end position="106"/>
    </location>
</feature>
<organism evidence="13 14">
    <name type="scientific">Eumeta variegata</name>
    <name type="common">Bagworm moth</name>
    <name type="synonym">Eumeta japonica</name>
    <dbReference type="NCBI Taxonomy" id="151549"/>
    <lineage>
        <taxon>Eukaryota</taxon>
        <taxon>Metazoa</taxon>
        <taxon>Ecdysozoa</taxon>
        <taxon>Arthropoda</taxon>
        <taxon>Hexapoda</taxon>
        <taxon>Insecta</taxon>
        <taxon>Pterygota</taxon>
        <taxon>Neoptera</taxon>
        <taxon>Endopterygota</taxon>
        <taxon>Lepidoptera</taxon>
        <taxon>Glossata</taxon>
        <taxon>Ditrysia</taxon>
        <taxon>Tineoidea</taxon>
        <taxon>Psychidae</taxon>
        <taxon>Oiketicinae</taxon>
        <taxon>Eumeta</taxon>
    </lineage>
</organism>
<dbReference type="InterPro" id="IPR036397">
    <property type="entry name" value="RNaseH_sf"/>
</dbReference>
<dbReference type="PIRSF" id="PIRSF036852">
    <property type="entry name" value="Ribonuclease_H1_euk"/>
    <property type="match status" value="1"/>
</dbReference>
<dbReference type="GO" id="GO:0004523">
    <property type="term" value="F:RNA-DNA hybrid ribonuclease activity"/>
    <property type="evidence" value="ECO:0007669"/>
    <property type="project" value="UniProtKB-EC"/>
</dbReference>
<evidence type="ECO:0000259" key="12">
    <source>
        <dbReference type="PROSITE" id="PS50879"/>
    </source>
</evidence>
<dbReference type="FunFam" id="3.40.970.10:FF:000002">
    <property type="entry name" value="Ribonuclease H"/>
    <property type="match status" value="1"/>
</dbReference>
<dbReference type="AlphaFoldDB" id="A0A4C1TXA9"/>
<dbReference type="PANTHER" id="PTHR10642">
    <property type="entry name" value="RIBONUCLEASE H1"/>
    <property type="match status" value="1"/>
</dbReference>
<dbReference type="SUPFAM" id="SSF55658">
    <property type="entry name" value="L9 N-domain-like"/>
    <property type="match status" value="1"/>
</dbReference>
<dbReference type="InterPro" id="IPR050092">
    <property type="entry name" value="RNase_H"/>
</dbReference>
<dbReference type="SUPFAM" id="SSF53098">
    <property type="entry name" value="Ribonuclease H-like"/>
    <property type="match status" value="1"/>
</dbReference>
<dbReference type="Pfam" id="PF00075">
    <property type="entry name" value="RNase_H"/>
    <property type="match status" value="1"/>
</dbReference>
<sequence>MPFYAVAKGRTPGIFMTWPDCENQVKGFPGAKYKKFDSVVQAQEFININGNQKMSLNTNSNVNIGNKSNNKRSYYNRKSNTSSSTEVPNKKPRTSQSTEHVNNELNKQMDDIEKRLRGVEQNVNRIIENSSANKHSNRKTILIEPPTVKKEIDNSGFEVGDDGYIQVYTDGACSENGKSNARAGLGVFWGENHPLNLSEPVTGRATNNCGEIQAAIRAINQAVQHGISHLAINTDSQFLINSVTKWMPAWKRKGWTLKSGEPVKNQIDFKELDSIKNKLNIKWNYVTAHNGVYGNEMADKLAKEGAAMYLKSSYESRRSLHFSGTNSIASFGIDSPSRGGLVIRRPAGAGLGAVADVAPPPAAASLRGFALC</sequence>
<dbReference type="Gene3D" id="3.40.970.10">
    <property type="entry name" value="Ribonuclease H1, N-terminal domain"/>
    <property type="match status" value="1"/>
</dbReference>
<comment type="caution">
    <text evidence="13">The sequence shown here is derived from an EMBL/GenBank/DDBJ whole genome shotgun (WGS) entry which is preliminary data.</text>
</comment>
<accession>A0A4C1TXA9</accession>
<feature type="domain" description="RNase H type-1" evidence="12">
    <location>
        <begin position="161"/>
        <end position="307"/>
    </location>
</feature>
<dbReference type="GO" id="GO:0000287">
    <property type="term" value="F:magnesium ion binding"/>
    <property type="evidence" value="ECO:0007669"/>
    <property type="project" value="InterPro"/>
</dbReference>
<evidence type="ECO:0000313" key="14">
    <source>
        <dbReference type="Proteomes" id="UP000299102"/>
    </source>
</evidence>
<dbReference type="InterPro" id="IPR002156">
    <property type="entry name" value="RNaseH_domain"/>
</dbReference>
<dbReference type="GO" id="GO:0043137">
    <property type="term" value="P:DNA replication, removal of RNA primer"/>
    <property type="evidence" value="ECO:0007669"/>
    <property type="project" value="TreeGrafter"/>
</dbReference>
<dbReference type="PROSITE" id="PS50879">
    <property type="entry name" value="RNASE_H_1"/>
    <property type="match status" value="1"/>
</dbReference>
<comment type="cofactor">
    <cofactor evidence="1">
        <name>Mg(2+)</name>
        <dbReference type="ChEBI" id="CHEBI:18420"/>
    </cofactor>
</comment>
<dbReference type="STRING" id="151549.A0A4C1TXA9"/>
<evidence type="ECO:0000256" key="11">
    <source>
        <dbReference type="SAM" id="MobiDB-lite"/>
    </source>
</evidence>
<gene>
    <name evidence="13" type="primary">Rnaseh1</name>
    <name evidence="13" type="ORF">EVAR_13029_1</name>
</gene>
<evidence type="ECO:0000256" key="4">
    <source>
        <dbReference type="ARBA" id="ARBA00012180"/>
    </source>
</evidence>
<evidence type="ECO:0000256" key="5">
    <source>
        <dbReference type="ARBA" id="ARBA00017721"/>
    </source>
</evidence>
<feature type="region of interest" description="Disordered" evidence="11">
    <location>
        <begin position="57"/>
        <end position="107"/>
    </location>
</feature>
<evidence type="ECO:0000256" key="7">
    <source>
        <dbReference type="ARBA" id="ARBA00022723"/>
    </source>
</evidence>
<dbReference type="FunFam" id="3.30.420.10:FF:000097">
    <property type="entry name" value="Ribonuclease H1"/>
    <property type="match status" value="1"/>
</dbReference>
<keyword evidence="14" id="KW-1185">Reference proteome</keyword>
<evidence type="ECO:0000256" key="8">
    <source>
        <dbReference type="ARBA" id="ARBA00022759"/>
    </source>
</evidence>
<dbReference type="CDD" id="cd09280">
    <property type="entry name" value="RNase_HI_eukaryote_like"/>
    <property type="match status" value="1"/>
</dbReference>
<comment type="similarity">
    <text evidence="3">Belongs to the RNase H family.</text>
</comment>
<name>A0A4C1TXA9_EUMVA</name>
<dbReference type="Proteomes" id="UP000299102">
    <property type="component" value="Unassembled WGS sequence"/>
</dbReference>
<keyword evidence="10" id="KW-0460">Magnesium</keyword>
<proteinExistence type="inferred from homology"/>